<feature type="non-terminal residue" evidence="1">
    <location>
        <position position="159"/>
    </location>
</feature>
<dbReference type="EMBL" id="HADZ01011794">
    <property type="protein sequence ID" value="SBP75735.1"/>
    <property type="molecule type" value="Transcribed_RNA"/>
</dbReference>
<feature type="non-terminal residue" evidence="1">
    <location>
        <position position="1"/>
    </location>
</feature>
<accession>A0A1A8CAH8</accession>
<evidence type="ECO:0000313" key="1">
    <source>
        <dbReference type="EMBL" id="SBP75735.1"/>
    </source>
</evidence>
<reference evidence="1" key="2">
    <citation type="submission" date="2016-06" db="EMBL/GenBank/DDBJ databases">
        <title>The genome of a short-lived fish provides insights into sex chromosome evolution and the genetic control of aging.</title>
        <authorList>
            <person name="Reichwald K."/>
            <person name="Felder M."/>
            <person name="Petzold A."/>
            <person name="Koch P."/>
            <person name="Groth M."/>
            <person name="Platzer M."/>
        </authorList>
    </citation>
    <scope>NUCLEOTIDE SEQUENCE</scope>
    <source>
        <tissue evidence="1">Brain</tissue>
    </source>
</reference>
<name>A0A1A8CAH8_NOTKA</name>
<proteinExistence type="predicted"/>
<reference evidence="1" key="1">
    <citation type="submission" date="2016-05" db="EMBL/GenBank/DDBJ databases">
        <authorList>
            <person name="Lavstsen T."/>
            <person name="Jespersen J.S."/>
        </authorList>
    </citation>
    <scope>NUCLEOTIDE SEQUENCE</scope>
    <source>
        <tissue evidence="1">Brain</tissue>
    </source>
</reference>
<sequence length="159" mass="17329">YDRSTLLDIRLGMCLSPPAVKDFHYTSCPLLPGPPLYLCRIPCRFRVRKRRHRGCQARRLVRLRGFLARSPASFRISVGVEPSLCSSWRSLDLAVPCLVSLGVARGPGGPTALLCASGAAPSGNQPSKPSPSANIICRLLYSPDCTSRISLISFLYGRT</sequence>
<organism evidence="1">
    <name type="scientific">Nothobranchius kadleci</name>
    <name type="common">African annual killifish</name>
    <dbReference type="NCBI Taxonomy" id="1051664"/>
    <lineage>
        <taxon>Eukaryota</taxon>
        <taxon>Metazoa</taxon>
        <taxon>Chordata</taxon>
        <taxon>Craniata</taxon>
        <taxon>Vertebrata</taxon>
        <taxon>Euteleostomi</taxon>
        <taxon>Actinopterygii</taxon>
        <taxon>Neopterygii</taxon>
        <taxon>Teleostei</taxon>
        <taxon>Neoteleostei</taxon>
        <taxon>Acanthomorphata</taxon>
        <taxon>Ovalentaria</taxon>
        <taxon>Atherinomorphae</taxon>
        <taxon>Cyprinodontiformes</taxon>
        <taxon>Nothobranchiidae</taxon>
        <taxon>Nothobranchius</taxon>
    </lineage>
</organism>
<protein>
    <submittedName>
        <fullName evidence="1">Purinergic receptor P2X, ligand-gated ion channel, 3</fullName>
    </submittedName>
</protein>
<dbReference type="AlphaFoldDB" id="A0A1A8CAH8"/>
<gene>
    <name evidence="1" type="primary">P2RX3</name>
</gene>
<keyword evidence="1" id="KW-0675">Receptor</keyword>